<gene>
    <name evidence="1" type="ORF">GCM10007989_07690</name>
</gene>
<comment type="caution">
    <text evidence="1">The sequence shown here is derived from an EMBL/GenBank/DDBJ whole genome shotgun (WGS) entry which is preliminary data.</text>
</comment>
<reference evidence="1" key="2">
    <citation type="submission" date="2020-09" db="EMBL/GenBank/DDBJ databases">
        <authorList>
            <person name="Sun Q."/>
            <person name="Kim S."/>
        </authorList>
    </citation>
    <scope>NUCLEOTIDE SEQUENCE</scope>
    <source>
        <strain evidence="1">KCTC 32437</strain>
    </source>
</reference>
<evidence type="ECO:0000313" key="2">
    <source>
        <dbReference type="Proteomes" id="UP000646579"/>
    </source>
</evidence>
<dbReference type="RefSeq" id="WP_189423587.1">
    <property type="nucleotide sequence ID" value="NZ_BMZE01000001.1"/>
</dbReference>
<dbReference type="Proteomes" id="UP000646579">
    <property type="component" value="Unassembled WGS sequence"/>
</dbReference>
<reference evidence="1" key="1">
    <citation type="journal article" date="2014" name="Int. J. Syst. Evol. Microbiol.">
        <title>Complete genome sequence of Corynebacterium casei LMG S-19264T (=DSM 44701T), isolated from a smear-ripened cheese.</title>
        <authorList>
            <consortium name="US DOE Joint Genome Institute (JGI-PGF)"/>
            <person name="Walter F."/>
            <person name="Albersmeier A."/>
            <person name="Kalinowski J."/>
            <person name="Ruckert C."/>
        </authorList>
    </citation>
    <scope>NUCLEOTIDE SEQUENCE</scope>
    <source>
        <strain evidence="1">KCTC 32437</strain>
    </source>
</reference>
<name>A0A918VPU2_9HYPH</name>
<evidence type="ECO:0000313" key="1">
    <source>
        <dbReference type="EMBL" id="GHA15383.1"/>
    </source>
</evidence>
<accession>A0A918VPU2</accession>
<sequence>MSHPATGPISPDELRRIADMPYGAAQAELQKHDPLWGKLPREEGEQIEWKVFVTQEVTMEAFVRVTAASAEEAMEIAETMPEGDFSWDYNSSGSVYAQDAEPAK</sequence>
<dbReference type="EMBL" id="BMZE01000001">
    <property type="protein sequence ID" value="GHA15383.1"/>
    <property type="molecule type" value="Genomic_DNA"/>
</dbReference>
<protein>
    <submittedName>
        <fullName evidence="1">Uncharacterized protein</fullName>
    </submittedName>
</protein>
<proteinExistence type="predicted"/>
<organism evidence="1 2">
    <name type="scientific">Devosia pacifica</name>
    <dbReference type="NCBI Taxonomy" id="1335967"/>
    <lineage>
        <taxon>Bacteria</taxon>
        <taxon>Pseudomonadati</taxon>
        <taxon>Pseudomonadota</taxon>
        <taxon>Alphaproteobacteria</taxon>
        <taxon>Hyphomicrobiales</taxon>
        <taxon>Devosiaceae</taxon>
        <taxon>Devosia</taxon>
    </lineage>
</organism>
<dbReference type="AlphaFoldDB" id="A0A918VPU2"/>
<keyword evidence="2" id="KW-1185">Reference proteome</keyword>